<dbReference type="InterPro" id="IPR052163">
    <property type="entry name" value="DGC-Regulatory_Protein"/>
</dbReference>
<name>A0ABQ6GRS4_9GAMM</name>
<sequence>MVYQLVHTIGSTIYFTIFILFLWISQVSRTSPGAGWWALATAFALLARLSLLFTTSIQDSQLQLLLYALFNMPEKACLLIGILKFLNSRQQLQLIISATVLCEALMLLFTSIDISIWFARILLIAVNISFLIICATICYHKRHQEPRKLLFVATIFTSLLAVHWLSYPIIFVIPQWRFWGFLLGTLLMLIIYLTLLAVILLNFQKRLLDAEEKALNLAYHDSLTGLKNKRYMNNLFENAVSLANRPHQLMAVLYIDLDNFKPINDNAGHKIGDEVLKIVAQRLVKHTRSTDICARVGGDEFVLIATQFENQQQVRDMVTKLLQQLQSPIMVDRTCYCLGASIGISLYPNDGNEFNELIEKADKAMYQVKGEGKSNYQFYQC</sequence>
<keyword evidence="4" id="KW-1185">Reference proteome</keyword>
<feature type="transmembrane region" description="Helical" evidence="1">
    <location>
        <begin position="36"/>
        <end position="58"/>
    </location>
</feature>
<dbReference type="EMBL" id="BSST01000001">
    <property type="protein sequence ID" value="GLX78626.1"/>
    <property type="molecule type" value="Genomic_DNA"/>
</dbReference>
<dbReference type="PANTHER" id="PTHR46663">
    <property type="entry name" value="DIGUANYLATE CYCLASE DGCT-RELATED"/>
    <property type="match status" value="1"/>
</dbReference>
<organism evidence="3 4">
    <name type="scientific">Thalassotalea insulae</name>
    <dbReference type="NCBI Taxonomy" id="2056778"/>
    <lineage>
        <taxon>Bacteria</taxon>
        <taxon>Pseudomonadati</taxon>
        <taxon>Pseudomonadota</taxon>
        <taxon>Gammaproteobacteria</taxon>
        <taxon>Alteromonadales</taxon>
        <taxon>Colwelliaceae</taxon>
        <taxon>Thalassotalea</taxon>
    </lineage>
</organism>
<dbReference type="SUPFAM" id="SSF55073">
    <property type="entry name" value="Nucleotide cyclase"/>
    <property type="match status" value="1"/>
</dbReference>
<feature type="transmembrane region" description="Helical" evidence="1">
    <location>
        <begin position="6"/>
        <end position="24"/>
    </location>
</feature>
<dbReference type="Pfam" id="PF00990">
    <property type="entry name" value="GGDEF"/>
    <property type="match status" value="1"/>
</dbReference>
<evidence type="ECO:0000313" key="3">
    <source>
        <dbReference type="EMBL" id="GLX78626.1"/>
    </source>
</evidence>
<dbReference type="PANTHER" id="PTHR46663:SF2">
    <property type="entry name" value="GGDEF DOMAIN-CONTAINING PROTEIN"/>
    <property type="match status" value="1"/>
</dbReference>
<keyword evidence="1" id="KW-0812">Transmembrane</keyword>
<keyword evidence="1" id="KW-1133">Transmembrane helix</keyword>
<feature type="transmembrane region" description="Helical" evidence="1">
    <location>
        <begin position="149"/>
        <end position="173"/>
    </location>
</feature>
<evidence type="ECO:0000256" key="1">
    <source>
        <dbReference type="SAM" id="Phobius"/>
    </source>
</evidence>
<accession>A0ABQ6GRS4</accession>
<dbReference type="CDD" id="cd01949">
    <property type="entry name" value="GGDEF"/>
    <property type="match status" value="1"/>
</dbReference>
<feature type="transmembrane region" description="Helical" evidence="1">
    <location>
        <begin position="92"/>
        <end position="111"/>
    </location>
</feature>
<dbReference type="PROSITE" id="PS50887">
    <property type="entry name" value="GGDEF"/>
    <property type="match status" value="1"/>
</dbReference>
<keyword evidence="1" id="KW-0472">Membrane</keyword>
<dbReference type="InterPro" id="IPR029787">
    <property type="entry name" value="Nucleotide_cyclase"/>
</dbReference>
<feature type="transmembrane region" description="Helical" evidence="1">
    <location>
        <begin position="179"/>
        <end position="203"/>
    </location>
</feature>
<feature type="transmembrane region" description="Helical" evidence="1">
    <location>
        <begin position="64"/>
        <end position="85"/>
    </location>
</feature>
<dbReference type="Proteomes" id="UP001157186">
    <property type="component" value="Unassembled WGS sequence"/>
</dbReference>
<proteinExistence type="predicted"/>
<dbReference type="InterPro" id="IPR043128">
    <property type="entry name" value="Rev_trsase/Diguanyl_cyclase"/>
</dbReference>
<dbReference type="Gene3D" id="3.30.70.270">
    <property type="match status" value="1"/>
</dbReference>
<gene>
    <name evidence="3" type="ORF">tinsulaeT_19660</name>
</gene>
<dbReference type="InterPro" id="IPR000160">
    <property type="entry name" value="GGDEF_dom"/>
</dbReference>
<evidence type="ECO:0000259" key="2">
    <source>
        <dbReference type="PROSITE" id="PS50887"/>
    </source>
</evidence>
<evidence type="ECO:0000313" key="4">
    <source>
        <dbReference type="Proteomes" id="UP001157186"/>
    </source>
</evidence>
<reference evidence="3 4" key="1">
    <citation type="submission" date="2023-03" db="EMBL/GenBank/DDBJ databases">
        <title>Draft genome sequence of Thalassotalea insulae KCTC 62186T.</title>
        <authorList>
            <person name="Sawabe T."/>
        </authorList>
    </citation>
    <scope>NUCLEOTIDE SEQUENCE [LARGE SCALE GENOMIC DNA]</scope>
    <source>
        <strain evidence="3 4">KCTC 62186</strain>
    </source>
</reference>
<dbReference type="NCBIfam" id="TIGR00254">
    <property type="entry name" value="GGDEF"/>
    <property type="match status" value="1"/>
</dbReference>
<feature type="domain" description="GGDEF" evidence="2">
    <location>
        <begin position="248"/>
        <end position="381"/>
    </location>
</feature>
<dbReference type="RefSeq" id="WP_284244502.1">
    <property type="nucleotide sequence ID" value="NZ_BSST01000001.1"/>
</dbReference>
<dbReference type="SMART" id="SM00267">
    <property type="entry name" value="GGDEF"/>
    <property type="match status" value="1"/>
</dbReference>
<comment type="caution">
    <text evidence="3">The sequence shown here is derived from an EMBL/GenBank/DDBJ whole genome shotgun (WGS) entry which is preliminary data.</text>
</comment>
<protein>
    <recommendedName>
        <fullName evidence="2">GGDEF domain-containing protein</fullName>
    </recommendedName>
</protein>
<feature type="transmembrane region" description="Helical" evidence="1">
    <location>
        <begin position="117"/>
        <end position="137"/>
    </location>
</feature>